<dbReference type="InterPro" id="IPR009045">
    <property type="entry name" value="Zn_M74/Hedgehog-like"/>
</dbReference>
<name>A0A6M3ME16_9ZZZZ</name>
<protein>
    <submittedName>
        <fullName evidence="1">Putative peptidase</fullName>
    </submittedName>
</protein>
<dbReference type="AlphaFoldDB" id="A0A6M3ME16"/>
<accession>A0A6M3ME16</accession>
<sequence>MAKFGRASRERLYTCRSPLIVLFEEVIKVFDCSILCGSRNREEQDALFYMDPPRTRCKWPDSSHNVEEGKEGEEALSMAVDAAPYYAEMPHTRWDEDSLRRWYYFGGRVVEMARHLSIPIRWGGDWDMDTYVLDQKLMDLPHFELIP</sequence>
<dbReference type="Gene3D" id="3.30.1380.10">
    <property type="match status" value="1"/>
</dbReference>
<gene>
    <name evidence="1" type="ORF">MM171B00540_0002</name>
</gene>
<evidence type="ECO:0000313" key="1">
    <source>
        <dbReference type="EMBL" id="QJB03863.1"/>
    </source>
</evidence>
<reference evidence="1" key="1">
    <citation type="submission" date="2020-03" db="EMBL/GenBank/DDBJ databases">
        <title>The deep terrestrial virosphere.</title>
        <authorList>
            <person name="Holmfeldt K."/>
            <person name="Nilsson E."/>
            <person name="Simone D."/>
            <person name="Lopez-Fernandez M."/>
            <person name="Wu X."/>
            <person name="de Brujin I."/>
            <person name="Lundin D."/>
            <person name="Andersson A."/>
            <person name="Bertilsson S."/>
            <person name="Dopson M."/>
        </authorList>
    </citation>
    <scope>NUCLEOTIDE SEQUENCE</scope>
    <source>
        <strain evidence="1">MM171B00540</strain>
    </source>
</reference>
<organism evidence="1">
    <name type="scientific">viral metagenome</name>
    <dbReference type="NCBI Taxonomy" id="1070528"/>
    <lineage>
        <taxon>unclassified sequences</taxon>
        <taxon>metagenomes</taxon>
        <taxon>organismal metagenomes</taxon>
    </lineage>
</organism>
<proteinExistence type="predicted"/>
<dbReference type="EMBL" id="MT143864">
    <property type="protein sequence ID" value="QJB03863.1"/>
    <property type="molecule type" value="Genomic_DNA"/>
</dbReference>